<dbReference type="PROSITE" id="PS51186">
    <property type="entry name" value="GNAT"/>
    <property type="match status" value="1"/>
</dbReference>
<dbReference type="CDD" id="cd04301">
    <property type="entry name" value="NAT_SF"/>
    <property type="match status" value="1"/>
</dbReference>
<accession>K1T497</accession>
<organism evidence="2">
    <name type="scientific">human gut metagenome</name>
    <dbReference type="NCBI Taxonomy" id="408170"/>
    <lineage>
        <taxon>unclassified sequences</taxon>
        <taxon>metagenomes</taxon>
        <taxon>organismal metagenomes</taxon>
    </lineage>
</organism>
<protein>
    <submittedName>
        <fullName evidence="2">Acetyl transferase</fullName>
    </submittedName>
</protein>
<dbReference type="EMBL" id="AJWY01010886">
    <property type="protein sequence ID" value="EKC54276.1"/>
    <property type="molecule type" value="Genomic_DNA"/>
</dbReference>
<proteinExistence type="predicted"/>
<dbReference type="AlphaFoldDB" id="K1T497"/>
<dbReference type="Pfam" id="PF13673">
    <property type="entry name" value="Acetyltransf_10"/>
    <property type="match status" value="1"/>
</dbReference>
<dbReference type="Gene3D" id="3.40.630.30">
    <property type="match status" value="1"/>
</dbReference>
<feature type="domain" description="N-acetyltransferase" evidence="1">
    <location>
        <begin position="1"/>
        <end position="69"/>
    </location>
</feature>
<evidence type="ECO:0000313" key="2">
    <source>
        <dbReference type="EMBL" id="EKC54276.1"/>
    </source>
</evidence>
<dbReference type="InterPro" id="IPR000182">
    <property type="entry name" value="GNAT_dom"/>
</dbReference>
<evidence type="ECO:0000259" key="1">
    <source>
        <dbReference type="PROSITE" id="PS51186"/>
    </source>
</evidence>
<reference evidence="2" key="1">
    <citation type="journal article" date="2013" name="Environ. Microbiol.">
        <title>Microbiota from the distal guts of lean and obese adolescents exhibit partial functional redundancy besides clear differences in community structure.</title>
        <authorList>
            <person name="Ferrer M."/>
            <person name="Ruiz A."/>
            <person name="Lanza F."/>
            <person name="Haange S.B."/>
            <person name="Oberbach A."/>
            <person name="Till H."/>
            <person name="Bargiela R."/>
            <person name="Campoy C."/>
            <person name="Segura M.T."/>
            <person name="Richter M."/>
            <person name="von Bergen M."/>
            <person name="Seifert J."/>
            <person name="Suarez A."/>
        </authorList>
    </citation>
    <scope>NUCLEOTIDE SEQUENCE</scope>
</reference>
<feature type="non-terminal residue" evidence="2">
    <location>
        <position position="1"/>
    </location>
</feature>
<sequence length="69" mass="7992">AVLKEYRSQHLGAELIKELKKRSKALGAKNIYVSAQVYAVPFYEKYGFRAYGNEYLDIHIPHMDMDCPL</sequence>
<dbReference type="InterPro" id="IPR016181">
    <property type="entry name" value="Acyl_CoA_acyltransferase"/>
</dbReference>
<name>K1T497_9ZZZZ</name>
<dbReference type="SUPFAM" id="SSF55729">
    <property type="entry name" value="Acyl-CoA N-acyltransferases (Nat)"/>
    <property type="match status" value="1"/>
</dbReference>
<keyword evidence="2" id="KW-0808">Transferase</keyword>
<gene>
    <name evidence="2" type="ORF">LEA_15936</name>
</gene>
<dbReference type="GO" id="GO:0016747">
    <property type="term" value="F:acyltransferase activity, transferring groups other than amino-acyl groups"/>
    <property type="evidence" value="ECO:0007669"/>
    <property type="project" value="InterPro"/>
</dbReference>
<comment type="caution">
    <text evidence="2">The sequence shown here is derived from an EMBL/GenBank/DDBJ whole genome shotgun (WGS) entry which is preliminary data.</text>
</comment>